<protein>
    <recommendedName>
        <fullName evidence="3">aspartate transaminase</fullName>
        <ecNumber evidence="3">2.6.1.1</ecNumber>
    </recommendedName>
</protein>
<keyword evidence="4 9" id="KW-0032">Aminotransferase</keyword>
<evidence type="ECO:0000256" key="3">
    <source>
        <dbReference type="ARBA" id="ARBA00012753"/>
    </source>
</evidence>
<dbReference type="Gene3D" id="3.90.1150.10">
    <property type="entry name" value="Aspartate Aminotransferase, domain 1"/>
    <property type="match status" value="1"/>
</dbReference>
<dbReference type="EMBL" id="JAUSVX010000013">
    <property type="protein sequence ID" value="MDQ0472756.1"/>
    <property type="molecule type" value="Genomic_DNA"/>
</dbReference>
<comment type="cofactor">
    <cofactor evidence="1">
        <name>pyridoxal 5'-phosphate</name>
        <dbReference type="ChEBI" id="CHEBI:597326"/>
    </cofactor>
</comment>
<dbReference type="InterPro" id="IPR015422">
    <property type="entry name" value="PyrdxlP-dep_Trfase_small"/>
</dbReference>
<dbReference type="SUPFAM" id="SSF53383">
    <property type="entry name" value="PLP-dependent transferases"/>
    <property type="match status" value="1"/>
</dbReference>
<comment type="similarity">
    <text evidence="2">Belongs to the class-I pyridoxal-phosphate-dependent aminotransferase family.</text>
</comment>
<sequence length="401" mass="43410">MTNAARPLVATGASSLLEGLRPEALGAPESGIVEVMNYGRGRDGLIPLWAGEGDLPTPAFITEAATRALVAGETYYTWQRGIPELREAIARYNAALFGQPADSERFFVTQGGMHAIQICMRMVAGAGDEVIVPSPAWPNAAAAAGIAGARVVPVPKTYTDAGWRLDHDRLAAAVTPRTRAICVNSPSNPTGWVASAEDLRFLLDLGRRHGLWIIADEIYTRFVYEGERAPSFRDIREPGDRILFVETFSKNWAMTGWRLGWLEAPPELGQVIENLVQYSTSGIAAFMQRGGVAALDRGEGFVAHQIARARRGRDIVCDALGATGRVRFAPVRGAFYLFFAVDGKPDVRRLGLEIVDEANVGLAPGTAFGAGGEGFMRLCFLRSPEQLEVAAARLVDWLKRA</sequence>
<dbReference type="Gene3D" id="3.40.640.10">
    <property type="entry name" value="Type I PLP-dependent aspartate aminotransferase-like (Major domain)"/>
    <property type="match status" value="1"/>
</dbReference>
<dbReference type="Pfam" id="PF00155">
    <property type="entry name" value="Aminotran_1_2"/>
    <property type="match status" value="1"/>
</dbReference>
<evidence type="ECO:0000256" key="7">
    <source>
        <dbReference type="ARBA" id="ARBA00049185"/>
    </source>
</evidence>
<keyword evidence="5" id="KW-0808">Transferase</keyword>
<feature type="domain" description="Aminotransferase class I/classII large" evidence="8">
    <location>
        <begin position="51"/>
        <end position="394"/>
    </location>
</feature>
<comment type="catalytic activity">
    <reaction evidence="7">
        <text>L-aspartate + 2-oxoglutarate = oxaloacetate + L-glutamate</text>
        <dbReference type="Rhea" id="RHEA:21824"/>
        <dbReference type="ChEBI" id="CHEBI:16452"/>
        <dbReference type="ChEBI" id="CHEBI:16810"/>
        <dbReference type="ChEBI" id="CHEBI:29985"/>
        <dbReference type="ChEBI" id="CHEBI:29991"/>
        <dbReference type="EC" id="2.6.1.1"/>
    </reaction>
</comment>
<keyword evidence="6" id="KW-0663">Pyridoxal phosphate</keyword>
<evidence type="ECO:0000259" key="8">
    <source>
        <dbReference type="Pfam" id="PF00155"/>
    </source>
</evidence>
<proteinExistence type="inferred from homology"/>
<name>A0ABU0JH04_9HYPH</name>
<evidence type="ECO:0000256" key="4">
    <source>
        <dbReference type="ARBA" id="ARBA00022576"/>
    </source>
</evidence>
<dbReference type="NCBIfam" id="NF004770">
    <property type="entry name" value="PRK06108.1"/>
    <property type="match status" value="1"/>
</dbReference>
<evidence type="ECO:0000313" key="10">
    <source>
        <dbReference type="Proteomes" id="UP001242480"/>
    </source>
</evidence>
<dbReference type="GO" id="GO:0008483">
    <property type="term" value="F:transaminase activity"/>
    <property type="evidence" value="ECO:0007669"/>
    <property type="project" value="UniProtKB-KW"/>
</dbReference>
<gene>
    <name evidence="9" type="ORF">QO011_005786</name>
</gene>
<comment type="caution">
    <text evidence="9">The sequence shown here is derived from an EMBL/GenBank/DDBJ whole genome shotgun (WGS) entry which is preliminary data.</text>
</comment>
<dbReference type="InterPro" id="IPR004839">
    <property type="entry name" value="Aminotransferase_I/II_large"/>
</dbReference>
<evidence type="ECO:0000313" key="9">
    <source>
        <dbReference type="EMBL" id="MDQ0472756.1"/>
    </source>
</evidence>
<dbReference type="PANTHER" id="PTHR46383">
    <property type="entry name" value="ASPARTATE AMINOTRANSFERASE"/>
    <property type="match status" value="1"/>
</dbReference>
<dbReference type="RefSeq" id="WP_307280019.1">
    <property type="nucleotide sequence ID" value="NZ_JAUSVX010000013.1"/>
</dbReference>
<dbReference type="InterPro" id="IPR015424">
    <property type="entry name" value="PyrdxlP-dep_Trfase"/>
</dbReference>
<evidence type="ECO:0000256" key="2">
    <source>
        <dbReference type="ARBA" id="ARBA00007441"/>
    </source>
</evidence>
<dbReference type="EC" id="2.6.1.1" evidence="3"/>
<accession>A0ABU0JH04</accession>
<evidence type="ECO:0000256" key="1">
    <source>
        <dbReference type="ARBA" id="ARBA00001933"/>
    </source>
</evidence>
<dbReference type="Proteomes" id="UP001242480">
    <property type="component" value="Unassembled WGS sequence"/>
</dbReference>
<dbReference type="InterPro" id="IPR015421">
    <property type="entry name" value="PyrdxlP-dep_Trfase_major"/>
</dbReference>
<keyword evidence="10" id="KW-1185">Reference proteome</keyword>
<evidence type="ECO:0000256" key="6">
    <source>
        <dbReference type="ARBA" id="ARBA00022898"/>
    </source>
</evidence>
<organism evidence="9 10">
    <name type="scientific">Labrys wisconsinensis</name>
    <dbReference type="NCBI Taxonomy" id="425677"/>
    <lineage>
        <taxon>Bacteria</taxon>
        <taxon>Pseudomonadati</taxon>
        <taxon>Pseudomonadota</taxon>
        <taxon>Alphaproteobacteria</taxon>
        <taxon>Hyphomicrobiales</taxon>
        <taxon>Xanthobacteraceae</taxon>
        <taxon>Labrys</taxon>
    </lineage>
</organism>
<reference evidence="9 10" key="1">
    <citation type="submission" date="2023-07" db="EMBL/GenBank/DDBJ databases">
        <title>Genomic Encyclopedia of Type Strains, Phase IV (KMG-IV): sequencing the most valuable type-strain genomes for metagenomic binning, comparative biology and taxonomic classification.</title>
        <authorList>
            <person name="Goeker M."/>
        </authorList>
    </citation>
    <scope>NUCLEOTIDE SEQUENCE [LARGE SCALE GENOMIC DNA]</scope>
    <source>
        <strain evidence="9 10">DSM 19619</strain>
    </source>
</reference>
<evidence type="ECO:0000256" key="5">
    <source>
        <dbReference type="ARBA" id="ARBA00022679"/>
    </source>
</evidence>
<dbReference type="CDD" id="cd00609">
    <property type="entry name" value="AAT_like"/>
    <property type="match status" value="1"/>
</dbReference>
<dbReference type="InterPro" id="IPR050596">
    <property type="entry name" value="AspAT/PAT-like"/>
</dbReference>